<evidence type="ECO:0000259" key="3">
    <source>
        <dbReference type="PROSITE" id="PS51186"/>
    </source>
</evidence>
<sequence>MRTIRTATLADLNSITAVEAECFPPAEAATAEQFSDRLKRYADYFLLMFEDDKLVAFVDGFVTNERDLTDEMYENAALHDENGKWQMLFGVNTIPAYRRQGCAGELIERFIDIAKEQGRMGVVLTCKYRLIHYYEKFGFVNEGLTAKSTHGGAEWYQMRLYLLEE</sequence>
<dbReference type="InterPro" id="IPR051635">
    <property type="entry name" value="SNAT-like"/>
</dbReference>
<dbReference type="GO" id="GO:0008080">
    <property type="term" value="F:N-acetyltransferase activity"/>
    <property type="evidence" value="ECO:0007669"/>
    <property type="project" value="UniProtKB-ARBA"/>
</dbReference>
<dbReference type="Gene3D" id="3.40.630.30">
    <property type="match status" value="1"/>
</dbReference>
<dbReference type="InterPro" id="IPR000182">
    <property type="entry name" value="GNAT_dom"/>
</dbReference>
<dbReference type="AlphaFoldDB" id="A0A315Y4U0"/>
<dbReference type="EMBL" id="QGDI01000002">
    <property type="protein sequence ID" value="PWJ14794.1"/>
    <property type="molecule type" value="Genomic_DNA"/>
</dbReference>
<dbReference type="PANTHER" id="PTHR10908:SF0">
    <property type="entry name" value="SEROTONIN N-ACETYLTRANSFERASE"/>
    <property type="match status" value="1"/>
</dbReference>
<protein>
    <submittedName>
        <fullName evidence="4">Putative N-acetyltransferase YhbS</fullName>
    </submittedName>
</protein>
<evidence type="ECO:0000313" key="4">
    <source>
        <dbReference type="EMBL" id="PWJ14794.1"/>
    </source>
</evidence>
<gene>
    <name evidence="4" type="ORF">IE37_00780</name>
</gene>
<accession>A0A315Y4U0</accession>
<dbReference type="SUPFAM" id="SSF55729">
    <property type="entry name" value="Acyl-CoA N-acyltransferases (Nat)"/>
    <property type="match status" value="1"/>
</dbReference>
<dbReference type="OrthoDB" id="9800962at2"/>
<dbReference type="PANTHER" id="PTHR10908">
    <property type="entry name" value="SEROTONIN N-ACETYLTRANSFERASE"/>
    <property type="match status" value="1"/>
</dbReference>
<comment type="caution">
    <text evidence="4">The sequence shown here is derived from an EMBL/GenBank/DDBJ whole genome shotgun (WGS) entry which is preliminary data.</text>
</comment>
<dbReference type="InterPro" id="IPR016181">
    <property type="entry name" value="Acyl_CoA_acyltransferase"/>
</dbReference>
<dbReference type="PROSITE" id="PS51186">
    <property type="entry name" value="GNAT"/>
    <property type="match status" value="1"/>
</dbReference>
<evidence type="ECO:0000256" key="1">
    <source>
        <dbReference type="ARBA" id="ARBA00022679"/>
    </source>
</evidence>
<organism evidence="4 5">
    <name type="scientific">Ruminococcus flavefaciens</name>
    <dbReference type="NCBI Taxonomy" id="1265"/>
    <lineage>
        <taxon>Bacteria</taxon>
        <taxon>Bacillati</taxon>
        <taxon>Bacillota</taxon>
        <taxon>Clostridia</taxon>
        <taxon>Eubacteriales</taxon>
        <taxon>Oscillospiraceae</taxon>
        <taxon>Ruminococcus</taxon>
    </lineage>
</organism>
<evidence type="ECO:0000256" key="2">
    <source>
        <dbReference type="ARBA" id="ARBA00023315"/>
    </source>
</evidence>
<name>A0A315Y4U0_RUMFL</name>
<keyword evidence="1 4" id="KW-0808">Transferase</keyword>
<dbReference type="RefSeq" id="WP_109725650.1">
    <property type="nucleotide sequence ID" value="NZ_QGDI01000002.1"/>
</dbReference>
<evidence type="ECO:0000313" key="5">
    <source>
        <dbReference type="Proteomes" id="UP000245720"/>
    </source>
</evidence>
<keyword evidence="2" id="KW-0012">Acyltransferase</keyword>
<dbReference type="Proteomes" id="UP000245720">
    <property type="component" value="Unassembled WGS sequence"/>
</dbReference>
<feature type="domain" description="N-acetyltransferase" evidence="3">
    <location>
        <begin position="2"/>
        <end position="163"/>
    </location>
</feature>
<proteinExistence type="predicted"/>
<dbReference type="Pfam" id="PF00583">
    <property type="entry name" value="Acetyltransf_1"/>
    <property type="match status" value="1"/>
</dbReference>
<dbReference type="CDD" id="cd04301">
    <property type="entry name" value="NAT_SF"/>
    <property type="match status" value="1"/>
</dbReference>
<reference evidence="4 5" key="1">
    <citation type="submission" date="2018-05" db="EMBL/GenBank/DDBJ databases">
        <title>The Hungate 1000. A catalogue of reference genomes from the rumen microbiome.</title>
        <authorList>
            <person name="Kelly W."/>
        </authorList>
    </citation>
    <scope>NUCLEOTIDE SEQUENCE [LARGE SCALE GENOMIC DNA]</scope>
    <source>
        <strain evidence="4 5">SAb67</strain>
    </source>
</reference>